<dbReference type="RefSeq" id="WP_137195754.1">
    <property type="nucleotide sequence ID" value="NZ_CP039965.1"/>
</dbReference>
<dbReference type="Gene3D" id="3.40.190.10">
    <property type="entry name" value="Periplasmic binding protein-like II"/>
    <property type="match status" value="1"/>
</dbReference>
<evidence type="ECO:0000313" key="4">
    <source>
        <dbReference type="Proteomes" id="UP000298631"/>
    </source>
</evidence>
<comment type="similarity">
    <text evidence="1">Belongs to the UPF0065 (bug) family.</text>
</comment>
<evidence type="ECO:0000256" key="1">
    <source>
        <dbReference type="ARBA" id="ARBA00006987"/>
    </source>
</evidence>
<dbReference type="InterPro" id="IPR042100">
    <property type="entry name" value="Bug_dom1"/>
</dbReference>
<dbReference type="PANTHER" id="PTHR42928">
    <property type="entry name" value="TRICARBOXYLATE-BINDING PROTEIN"/>
    <property type="match status" value="1"/>
</dbReference>
<dbReference type="Gene3D" id="3.40.190.150">
    <property type="entry name" value="Bordetella uptake gene, domain 1"/>
    <property type="match status" value="1"/>
</dbReference>
<dbReference type="PROSITE" id="PS51318">
    <property type="entry name" value="TAT"/>
    <property type="match status" value="1"/>
</dbReference>
<proteinExistence type="inferred from homology"/>
<gene>
    <name evidence="3" type="ORF">EOK75_20060</name>
</gene>
<dbReference type="OrthoDB" id="9780943at2"/>
<keyword evidence="2" id="KW-0732">Signal</keyword>
<accession>A0A4P8EM88</accession>
<dbReference type="InterPro" id="IPR006311">
    <property type="entry name" value="TAT_signal"/>
</dbReference>
<geneLocation type="plasmid" evidence="3 4">
    <name>unnamed1</name>
</geneLocation>
<dbReference type="PANTHER" id="PTHR42928:SF5">
    <property type="entry name" value="BLR1237 PROTEIN"/>
    <property type="match status" value="1"/>
</dbReference>
<keyword evidence="3" id="KW-0614">Plasmid</keyword>
<keyword evidence="4" id="KW-1185">Reference proteome</keyword>
<dbReference type="KEGG" id="pseb:EOK75_20060"/>
<organism evidence="3 4">
    <name type="scientific">Pseudorhodobacter turbinis</name>
    <dbReference type="NCBI Taxonomy" id="2500533"/>
    <lineage>
        <taxon>Bacteria</taxon>
        <taxon>Pseudomonadati</taxon>
        <taxon>Pseudomonadota</taxon>
        <taxon>Alphaproteobacteria</taxon>
        <taxon>Rhodobacterales</taxon>
        <taxon>Paracoccaceae</taxon>
        <taxon>Pseudorhodobacter</taxon>
    </lineage>
</organism>
<dbReference type="EMBL" id="CP039965">
    <property type="protein sequence ID" value="QCO57945.1"/>
    <property type="molecule type" value="Genomic_DNA"/>
</dbReference>
<evidence type="ECO:0000256" key="2">
    <source>
        <dbReference type="SAM" id="SignalP"/>
    </source>
</evidence>
<name>A0A4P8EM88_9RHOB</name>
<dbReference type="AlphaFoldDB" id="A0A4P8EM88"/>
<evidence type="ECO:0000313" key="3">
    <source>
        <dbReference type="EMBL" id="QCO57945.1"/>
    </source>
</evidence>
<dbReference type="Pfam" id="PF03401">
    <property type="entry name" value="TctC"/>
    <property type="match status" value="1"/>
</dbReference>
<protein>
    <submittedName>
        <fullName evidence="3">Tricarboxylate transporter</fullName>
    </submittedName>
</protein>
<dbReference type="InterPro" id="IPR005064">
    <property type="entry name" value="BUG"/>
</dbReference>
<feature type="chain" id="PRO_5020658520" evidence="2">
    <location>
        <begin position="32"/>
        <end position="368"/>
    </location>
</feature>
<reference evidence="3 4" key="1">
    <citation type="submission" date="2019-05" db="EMBL/GenBank/DDBJ databases">
        <title>Pseudorhodobacter turbinis sp. nov., isolated from the gut of the Korean turban shell.</title>
        <authorList>
            <person name="Jeong Y.-S."/>
            <person name="Kang W.-R."/>
            <person name="Bae J.-W."/>
        </authorList>
    </citation>
    <scope>NUCLEOTIDE SEQUENCE [LARGE SCALE GENOMIC DNA]</scope>
    <source>
        <strain evidence="3 4">S12M18</strain>
        <plasmid evidence="3 4">unnamed1</plasmid>
    </source>
</reference>
<dbReference type="Proteomes" id="UP000298631">
    <property type="component" value="Plasmid unnamed1"/>
</dbReference>
<feature type="signal peptide" evidence="2">
    <location>
        <begin position="1"/>
        <end position="31"/>
    </location>
</feature>
<sequence>MTKLFSTTRRGALGLALGAAATLGLSMPAAAEVSFEGKTIEFIIPFSAGGGSDTWARFNAPLLGKYLPGNPTIVVVNEPGGGSTKGANLFAARAKPDGLTVLGTSGSTQFPYLLGDPRVRYEYADWEIVMAAPTGGVAYVSPSTGVSSFEEIGKLKGQKLIYASQGATSLDLVPLLGFKQLGLDVQHVFGFKGRGDGRLAFERGETNIDYQTSSAYIKNVQPLVEAGTAVPLFSWGALDEDGNPVRDPTFPDLPDFSEAYELMTGNAPEGPEFDAYFAFFTAGFPAQKMMFLPKGTSQEVVDAYQAAVTAMKGDPDYIAKKEAILGTYEQVTGKAADTLYKRGTVISPELRKQVVDMLAAEYNVKLGD</sequence>